<organism evidence="1 2">
    <name type="scientific">Lithospermum erythrorhizon</name>
    <name type="common">Purple gromwell</name>
    <name type="synonym">Lithospermum officinale var. erythrorhizon</name>
    <dbReference type="NCBI Taxonomy" id="34254"/>
    <lineage>
        <taxon>Eukaryota</taxon>
        <taxon>Viridiplantae</taxon>
        <taxon>Streptophyta</taxon>
        <taxon>Embryophyta</taxon>
        <taxon>Tracheophyta</taxon>
        <taxon>Spermatophyta</taxon>
        <taxon>Magnoliopsida</taxon>
        <taxon>eudicotyledons</taxon>
        <taxon>Gunneridae</taxon>
        <taxon>Pentapetalae</taxon>
        <taxon>asterids</taxon>
        <taxon>lamiids</taxon>
        <taxon>Boraginales</taxon>
        <taxon>Boraginaceae</taxon>
        <taxon>Boraginoideae</taxon>
        <taxon>Lithospermeae</taxon>
        <taxon>Lithospermum</taxon>
    </lineage>
</organism>
<dbReference type="InterPro" id="IPR036691">
    <property type="entry name" value="Endo/exonu/phosph_ase_sf"/>
</dbReference>
<accession>A0AAV3QSL1</accession>
<evidence type="ECO:0000313" key="1">
    <source>
        <dbReference type="EMBL" id="GAA0166643.1"/>
    </source>
</evidence>
<gene>
    <name evidence="1" type="ORF">LIER_40229</name>
</gene>
<dbReference type="Proteomes" id="UP001454036">
    <property type="component" value="Unassembled WGS sequence"/>
</dbReference>
<dbReference type="AlphaFoldDB" id="A0AAV3QSL1"/>
<dbReference type="SUPFAM" id="SSF56219">
    <property type="entry name" value="DNase I-like"/>
    <property type="match status" value="1"/>
</dbReference>
<sequence>MLSDDMIESYKNKLHFDCCFANSTNKVWLFWNNLYSIDIIENGDQHVHFKLSHFLLHTCTYMTVVYAASKAPMRRVLWKDLTALFLLYKPWVLLGDFNAITSRAEHKGAAFFYPGSSADFNAFIST</sequence>
<name>A0AAV3QSL1_LITER</name>
<dbReference type="Gene3D" id="3.60.10.10">
    <property type="entry name" value="Endonuclease/exonuclease/phosphatase"/>
    <property type="match status" value="1"/>
</dbReference>
<proteinExistence type="predicted"/>
<keyword evidence="2" id="KW-1185">Reference proteome</keyword>
<reference evidence="1 2" key="1">
    <citation type="submission" date="2024-01" db="EMBL/GenBank/DDBJ databases">
        <title>The complete chloroplast genome sequence of Lithospermum erythrorhizon: insights into the phylogenetic relationship among Boraginaceae species and the maternal lineages of purple gromwells.</title>
        <authorList>
            <person name="Okada T."/>
            <person name="Watanabe K."/>
        </authorList>
    </citation>
    <scope>NUCLEOTIDE SEQUENCE [LARGE SCALE GENOMIC DNA]</scope>
</reference>
<comment type="caution">
    <text evidence="1">The sequence shown here is derived from an EMBL/GenBank/DDBJ whole genome shotgun (WGS) entry which is preliminary data.</text>
</comment>
<protein>
    <submittedName>
        <fullName evidence="1">Uncharacterized protein</fullName>
    </submittedName>
</protein>
<dbReference type="EMBL" id="BAABME010022804">
    <property type="protein sequence ID" value="GAA0166643.1"/>
    <property type="molecule type" value="Genomic_DNA"/>
</dbReference>
<evidence type="ECO:0000313" key="2">
    <source>
        <dbReference type="Proteomes" id="UP001454036"/>
    </source>
</evidence>